<dbReference type="Proteomes" id="UP001159042">
    <property type="component" value="Unassembled WGS sequence"/>
</dbReference>
<sequence length="106" mass="11940">MAKITIFNISEGANNSSTPYRKLRFSHLYWSSHIGNNFFMKSDNPDWGPIVIIPLLATIILAASVFLLIIFRQSPTFVISTIAVCLIFITVYLILCAMQTTVEILE</sequence>
<comment type="caution">
    <text evidence="2">The sequence shown here is derived from an EMBL/GenBank/DDBJ whole genome shotgun (WGS) entry which is preliminary data.</text>
</comment>
<gene>
    <name evidence="2" type="ORF">NQ315_011784</name>
</gene>
<evidence type="ECO:0000256" key="1">
    <source>
        <dbReference type="SAM" id="Phobius"/>
    </source>
</evidence>
<evidence type="ECO:0000313" key="2">
    <source>
        <dbReference type="EMBL" id="KAJ8920127.1"/>
    </source>
</evidence>
<accession>A0AAV8W1L1</accession>
<dbReference type="EMBL" id="JANEYG010000015">
    <property type="protein sequence ID" value="KAJ8920127.1"/>
    <property type="molecule type" value="Genomic_DNA"/>
</dbReference>
<proteinExistence type="predicted"/>
<name>A0AAV8W1L1_9CUCU</name>
<keyword evidence="1" id="KW-0472">Membrane</keyword>
<feature type="transmembrane region" description="Helical" evidence="1">
    <location>
        <begin position="77"/>
        <end position="95"/>
    </location>
</feature>
<dbReference type="AlphaFoldDB" id="A0AAV8W1L1"/>
<evidence type="ECO:0008006" key="4">
    <source>
        <dbReference type="Google" id="ProtNLM"/>
    </source>
</evidence>
<keyword evidence="3" id="KW-1185">Reference proteome</keyword>
<protein>
    <recommendedName>
        <fullName evidence="4">NADH dehydrogenase subunit 6</fullName>
    </recommendedName>
</protein>
<evidence type="ECO:0000313" key="3">
    <source>
        <dbReference type="Proteomes" id="UP001159042"/>
    </source>
</evidence>
<organism evidence="2 3">
    <name type="scientific">Exocentrus adspersus</name>
    <dbReference type="NCBI Taxonomy" id="1586481"/>
    <lineage>
        <taxon>Eukaryota</taxon>
        <taxon>Metazoa</taxon>
        <taxon>Ecdysozoa</taxon>
        <taxon>Arthropoda</taxon>
        <taxon>Hexapoda</taxon>
        <taxon>Insecta</taxon>
        <taxon>Pterygota</taxon>
        <taxon>Neoptera</taxon>
        <taxon>Endopterygota</taxon>
        <taxon>Coleoptera</taxon>
        <taxon>Polyphaga</taxon>
        <taxon>Cucujiformia</taxon>
        <taxon>Chrysomeloidea</taxon>
        <taxon>Cerambycidae</taxon>
        <taxon>Lamiinae</taxon>
        <taxon>Acanthocinini</taxon>
        <taxon>Exocentrus</taxon>
    </lineage>
</organism>
<keyword evidence="1" id="KW-0812">Transmembrane</keyword>
<keyword evidence="1" id="KW-1133">Transmembrane helix</keyword>
<reference evidence="2 3" key="1">
    <citation type="journal article" date="2023" name="Insect Mol. Biol.">
        <title>Genome sequencing provides insights into the evolution of gene families encoding plant cell wall-degrading enzymes in longhorned beetles.</title>
        <authorList>
            <person name="Shin N.R."/>
            <person name="Okamura Y."/>
            <person name="Kirsch R."/>
            <person name="Pauchet Y."/>
        </authorList>
    </citation>
    <scope>NUCLEOTIDE SEQUENCE [LARGE SCALE GENOMIC DNA]</scope>
    <source>
        <strain evidence="2">EAD_L_NR</strain>
    </source>
</reference>
<feature type="transmembrane region" description="Helical" evidence="1">
    <location>
        <begin position="47"/>
        <end position="70"/>
    </location>
</feature>